<accession>A0A2G9NTY1</accession>
<evidence type="ECO:0000313" key="3">
    <source>
        <dbReference type="Proteomes" id="UP000228934"/>
    </source>
</evidence>
<feature type="compositionally biased region" description="Polar residues" evidence="1">
    <location>
        <begin position="58"/>
        <end position="68"/>
    </location>
</feature>
<reference evidence="3" key="1">
    <citation type="journal article" date="2017" name="Nat. Commun.">
        <title>The North American bullfrog draft genome provides insight into hormonal regulation of long noncoding RNA.</title>
        <authorList>
            <person name="Hammond S.A."/>
            <person name="Warren R.L."/>
            <person name="Vandervalk B.P."/>
            <person name="Kucuk E."/>
            <person name="Khan H."/>
            <person name="Gibb E.A."/>
            <person name="Pandoh P."/>
            <person name="Kirk H."/>
            <person name="Zhao Y."/>
            <person name="Jones M."/>
            <person name="Mungall A.J."/>
            <person name="Coope R."/>
            <person name="Pleasance S."/>
            <person name="Moore R.A."/>
            <person name="Holt R.A."/>
            <person name="Round J.M."/>
            <person name="Ohora S."/>
            <person name="Walle B.V."/>
            <person name="Veldhoen N."/>
            <person name="Helbing C.C."/>
            <person name="Birol I."/>
        </authorList>
    </citation>
    <scope>NUCLEOTIDE SEQUENCE [LARGE SCALE GENOMIC DNA]</scope>
</reference>
<feature type="region of interest" description="Disordered" evidence="1">
    <location>
        <begin position="52"/>
        <end position="115"/>
    </location>
</feature>
<proteinExistence type="predicted"/>
<sequence>SAIARKCRQVGRRGKQVPLLPHEAELLVGVGEGEITQLLAHQYRIQALHHRRRRAEGQQYSTSSSCSVIHSEGETKEEAAEAATATSAEAEHEVEETLPVEAAGDAEEQQPDAADPGSKYNFFCIFQAKIVFQI</sequence>
<dbReference type="Proteomes" id="UP000228934">
    <property type="component" value="Unassembled WGS sequence"/>
</dbReference>
<dbReference type="EMBL" id="KV923307">
    <property type="protein sequence ID" value="PIN94547.1"/>
    <property type="molecule type" value="Genomic_DNA"/>
</dbReference>
<name>A0A2G9NTY1_AQUCT</name>
<keyword evidence="3" id="KW-1185">Reference proteome</keyword>
<evidence type="ECO:0000313" key="2">
    <source>
        <dbReference type="EMBL" id="PIN94547.1"/>
    </source>
</evidence>
<organism evidence="2 3">
    <name type="scientific">Aquarana catesbeiana</name>
    <name type="common">American bullfrog</name>
    <name type="synonym">Rana catesbeiana</name>
    <dbReference type="NCBI Taxonomy" id="8400"/>
    <lineage>
        <taxon>Eukaryota</taxon>
        <taxon>Metazoa</taxon>
        <taxon>Chordata</taxon>
        <taxon>Craniata</taxon>
        <taxon>Vertebrata</taxon>
        <taxon>Euteleostomi</taxon>
        <taxon>Amphibia</taxon>
        <taxon>Batrachia</taxon>
        <taxon>Anura</taxon>
        <taxon>Neobatrachia</taxon>
        <taxon>Ranoidea</taxon>
        <taxon>Ranidae</taxon>
        <taxon>Aquarana</taxon>
    </lineage>
</organism>
<dbReference type="AlphaFoldDB" id="A0A2G9NTY1"/>
<feature type="non-terminal residue" evidence="2">
    <location>
        <position position="1"/>
    </location>
</feature>
<gene>
    <name evidence="2" type="ORF">AB205_0045540</name>
</gene>
<evidence type="ECO:0000256" key="1">
    <source>
        <dbReference type="SAM" id="MobiDB-lite"/>
    </source>
</evidence>
<protein>
    <submittedName>
        <fullName evidence="2">Uncharacterized protein</fullName>
    </submittedName>
</protein>
<feature type="compositionally biased region" description="Acidic residues" evidence="1">
    <location>
        <begin position="92"/>
        <end position="110"/>
    </location>
</feature>